<dbReference type="EMBL" id="NWSV01000029">
    <property type="protein sequence ID" value="PDT00887.1"/>
    <property type="molecule type" value="Genomic_DNA"/>
</dbReference>
<evidence type="ECO:0000313" key="2">
    <source>
        <dbReference type="Proteomes" id="UP000220768"/>
    </source>
</evidence>
<accession>A0A2A6J4T6</accession>
<keyword evidence="2" id="KW-1185">Reference proteome</keyword>
<organism evidence="1 2">
    <name type="scientific">Rhizobium chutanense</name>
    <dbReference type="NCBI Taxonomy" id="2035448"/>
    <lineage>
        <taxon>Bacteria</taxon>
        <taxon>Pseudomonadati</taxon>
        <taxon>Pseudomonadota</taxon>
        <taxon>Alphaproteobacteria</taxon>
        <taxon>Hyphomicrobiales</taxon>
        <taxon>Rhizobiaceae</taxon>
        <taxon>Rhizobium/Agrobacterium group</taxon>
        <taxon>Rhizobium</taxon>
    </lineage>
</organism>
<name>A0A2A6J4T6_9HYPH</name>
<proteinExistence type="predicted"/>
<evidence type="ECO:0000313" key="1">
    <source>
        <dbReference type="EMBL" id="PDT00887.1"/>
    </source>
</evidence>
<dbReference type="Proteomes" id="UP000220768">
    <property type="component" value="Unassembled WGS sequence"/>
</dbReference>
<reference evidence="1 2" key="1">
    <citation type="submission" date="2017-09" db="EMBL/GenBank/DDBJ databases">
        <title>Comparative genomics of rhizobia isolated from Phaseolus vulgaris in China.</title>
        <authorList>
            <person name="Tong W."/>
        </authorList>
    </citation>
    <scope>NUCLEOTIDE SEQUENCE [LARGE SCALE GENOMIC DNA]</scope>
    <source>
        <strain evidence="1 2">C5</strain>
    </source>
</reference>
<sequence>MTVCSGFAPASGRFIALLLAESNVYLARVAVLAAWFPQYSVILGLDPRIQTASANVRGVDPRLKAEDDGEWGGFLAKFAPGPADGASLPCLWSPCAVIVPSS</sequence>
<comment type="caution">
    <text evidence="1">The sequence shown here is derived from an EMBL/GenBank/DDBJ whole genome shotgun (WGS) entry which is preliminary data.</text>
</comment>
<dbReference type="AlphaFoldDB" id="A0A2A6J4T6"/>
<gene>
    <name evidence="1" type="ORF">CO666_28360</name>
</gene>
<protein>
    <submittedName>
        <fullName evidence="1">Uncharacterized protein</fullName>
    </submittedName>
</protein>